<keyword evidence="3 6" id="KW-0812">Transmembrane</keyword>
<keyword evidence="8" id="KW-1185">Reference proteome</keyword>
<evidence type="ECO:0000256" key="1">
    <source>
        <dbReference type="ARBA" id="ARBA00004141"/>
    </source>
</evidence>
<keyword evidence="4 6" id="KW-1133">Transmembrane helix</keyword>
<dbReference type="PANTHER" id="PTHR16932">
    <property type="entry name" value="INTERFERON ALPHA-INDUCIBLE PROTEIN 27"/>
    <property type="match status" value="1"/>
</dbReference>
<dbReference type="OrthoDB" id="440424at2759"/>
<evidence type="ECO:0000256" key="4">
    <source>
        <dbReference type="ARBA" id="ARBA00022989"/>
    </source>
</evidence>
<evidence type="ECO:0000256" key="3">
    <source>
        <dbReference type="ARBA" id="ARBA00022692"/>
    </source>
</evidence>
<evidence type="ECO:0000256" key="5">
    <source>
        <dbReference type="ARBA" id="ARBA00023136"/>
    </source>
</evidence>
<comment type="subcellular location">
    <subcellularLocation>
        <location evidence="1">Membrane</location>
        <topology evidence="1">Multi-pass membrane protein</topology>
    </subcellularLocation>
</comment>
<evidence type="ECO:0000313" key="7">
    <source>
        <dbReference type="EMBL" id="SJL13505.1"/>
    </source>
</evidence>
<organism evidence="7 8">
    <name type="scientific">Armillaria ostoyae</name>
    <name type="common">Armillaria root rot fungus</name>
    <dbReference type="NCBI Taxonomy" id="47428"/>
    <lineage>
        <taxon>Eukaryota</taxon>
        <taxon>Fungi</taxon>
        <taxon>Dikarya</taxon>
        <taxon>Basidiomycota</taxon>
        <taxon>Agaricomycotina</taxon>
        <taxon>Agaricomycetes</taxon>
        <taxon>Agaricomycetidae</taxon>
        <taxon>Agaricales</taxon>
        <taxon>Marasmiineae</taxon>
        <taxon>Physalacriaceae</taxon>
        <taxon>Armillaria</taxon>
    </lineage>
</organism>
<feature type="transmembrane region" description="Helical" evidence="6">
    <location>
        <begin position="7"/>
        <end position="25"/>
    </location>
</feature>
<sequence length="101" mass="10062">MPRRRTWIFIGIGAIVGAALTPVIVPPILGLFGFGAAGPVAGTLAAGIQSGIGNVAAGSFFAHVQSMAMGGIISAGPYVISGLVGGGVGAVVDRILRWFGW</sequence>
<dbReference type="InterPro" id="IPR009311">
    <property type="entry name" value="IFI6/IFI27-like"/>
</dbReference>
<name>A0A284RXM5_ARMOS</name>
<dbReference type="GO" id="GO:0016020">
    <property type="term" value="C:membrane"/>
    <property type="evidence" value="ECO:0007669"/>
    <property type="project" value="UniProtKB-SubCell"/>
</dbReference>
<dbReference type="Gene3D" id="6.10.110.10">
    <property type="match status" value="1"/>
</dbReference>
<dbReference type="EMBL" id="FUEG01000020">
    <property type="protein sequence ID" value="SJL13505.1"/>
    <property type="molecule type" value="Genomic_DNA"/>
</dbReference>
<comment type="similarity">
    <text evidence="2">Belongs to the IFI6/IFI27 family.</text>
</comment>
<keyword evidence="5 6" id="KW-0472">Membrane</keyword>
<dbReference type="PANTHER" id="PTHR16932:SF18">
    <property type="entry name" value="INTERFERON, ALPHA-INDUCIBLE PROTEIN 27-LIKE 2"/>
    <property type="match status" value="1"/>
</dbReference>
<reference evidence="8" key="1">
    <citation type="journal article" date="2017" name="Nat. Ecol. Evol.">
        <title>Genome expansion and lineage-specific genetic innovations in the forest pathogenic fungi Armillaria.</title>
        <authorList>
            <person name="Sipos G."/>
            <person name="Prasanna A.N."/>
            <person name="Walter M.C."/>
            <person name="O'Connor E."/>
            <person name="Balint B."/>
            <person name="Krizsan K."/>
            <person name="Kiss B."/>
            <person name="Hess J."/>
            <person name="Varga T."/>
            <person name="Slot J."/>
            <person name="Riley R."/>
            <person name="Boka B."/>
            <person name="Rigling D."/>
            <person name="Barry K."/>
            <person name="Lee J."/>
            <person name="Mihaltcheva S."/>
            <person name="LaButti K."/>
            <person name="Lipzen A."/>
            <person name="Waldron R."/>
            <person name="Moloney N.M."/>
            <person name="Sperisen C."/>
            <person name="Kredics L."/>
            <person name="Vagvoelgyi C."/>
            <person name="Patrignani A."/>
            <person name="Fitzpatrick D."/>
            <person name="Nagy I."/>
            <person name="Doyle S."/>
            <person name="Anderson J.B."/>
            <person name="Grigoriev I.V."/>
            <person name="Gueldener U."/>
            <person name="Muensterkoetter M."/>
            <person name="Nagy L.G."/>
        </authorList>
    </citation>
    <scope>NUCLEOTIDE SEQUENCE [LARGE SCALE GENOMIC DNA]</scope>
    <source>
        <strain evidence="8">C18/9</strain>
    </source>
</reference>
<protein>
    <submittedName>
        <fullName evidence="7">Uncharacterized protein</fullName>
    </submittedName>
</protein>
<dbReference type="OMA" id="ILRWFGW"/>
<feature type="transmembrane region" description="Helical" evidence="6">
    <location>
        <begin position="68"/>
        <end position="92"/>
    </location>
</feature>
<evidence type="ECO:0000256" key="6">
    <source>
        <dbReference type="SAM" id="Phobius"/>
    </source>
</evidence>
<proteinExistence type="inferred from homology"/>
<gene>
    <name evidence="7" type="ORF">ARMOST_16949</name>
</gene>
<evidence type="ECO:0000256" key="2">
    <source>
        <dbReference type="ARBA" id="ARBA00007262"/>
    </source>
</evidence>
<dbReference type="AlphaFoldDB" id="A0A284RXM5"/>
<accession>A0A284RXM5</accession>
<dbReference type="InterPro" id="IPR038213">
    <property type="entry name" value="IFI6/IFI27-like_sf"/>
</dbReference>
<dbReference type="Pfam" id="PF06140">
    <property type="entry name" value="Ifi-6-16"/>
    <property type="match status" value="1"/>
</dbReference>
<evidence type="ECO:0000313" key="8">
    <source>
        <dbReference type="Proteomes" id="UP000219338"/>
    </source>
</evidence>
<dbReference type="Proteomes" id="UP000219338">
    <property type="component" value="Unassembled WGS sequence"/>
</dbReference>
<feature type="transmembrane region" description="Helical" evidence="6">
    <location>
        <begin position="31"/>
        <end position="56"/>
    </location>
</feature>